<evidence type="ECO:0000313" key="3">
    <source>
        <dbReference type="Proteomes" id="UP001595773"/>
    </source>
</evidence>
<dbReference type="RefSeq" id="WP_230068053.1">
    <property type="nucleotide sequence ID" value="NZ_BAABLL010000006.1"/>
</dbReference>
<evidence type="ECO:0000313" key="2">
    <source>
        <dbReference type="EMBL" id="MFC4266025.1"/>
    </source>
</evidence>
<keyword evidence="3" id="KW-1185">Reference proteome</keyword>
<dbReference type="Proteomes" id="UP001595773">
    <property type="component" value="Unassembled WGS sequence"/>
</dbReference>
<dbReference type="EMBL" id="JBHSCQ010000016">
    <property type="protein sequence ID" value="MFC4266025.1"/>
    <property type="molecule type" value="Genomic_DNA"/>
</dbReference>
<dbReference type="CDD" id="cd00293">
    <property type="entry name" value="USP-like"/>
    <property type="match status" value="1"/>
</dbReference>
<dbReference type="Gene3D" id="3.40.50.620">
    <property type="entry name" value="HUPs"/>
    <property type="match status" value="1"/>
</dbReference>
<dbReference type="Pfam" id="PF00582">
    <property type="entry name" value="Usp"/>
    <property type="match status" value="1"/>
</dbReference>
<dbReference type="SUPFAM" id="SSF52402">
    <property type="entry name" value="Adenine nucleotide alpha hydrolases-like"/>
    <property type="match status" value="1"/>
</dbReference>
<organism evidence="2 3">
    <name type="scientific">Arthrobacter cryoconiti</name>
    <dbReference type="NCBI Taxonomy" id="748907"/>
    <lineage>
        <taxon>Bacteria</taxon>
        <taxon>Bacillati</taxon>
        <taxon>Actinomycetota</taxon>
        <taxon>Actinomycetes</taxon>
        <taxon>Micrococcales</taxon>
        <taxon>Micrococcaceae</taxon>
        <taxon>Arthrobacter</taxon>
    </lineage>
</organism>
<reference evidence="3" key="1">
    <citation type="journal article" date="2019" name="Int. J. Syst. Evol. Microbiol.">
        <title>The Global Catalogue of Microorganisms (GCM) 10K type strain sequencing project: providing services to taxonomists for standard genome sequencing and annotation.</title>
        <authorList>
            <consortium name="The Broad Institute Genomics Platform"/>
            <consortium name="The Broad Institute Genome Sequencing Center for Infectious Disease"/>
            <person name="Wu L."/>
            <person name="Ma J."/>
        </authorList>
    </citation>
    <scope>NUCLEOTIDE SEQUENCE [LARGE SCALE GENOMIC DNA]</scope>
    <source>
        <strain evidence="3">CGMCC 1.10698</strain>
    </source>
</reference>
<comment type="caution">
    <text evidence="2">The sequence shown here is derived from an EMBL/GenBank/DDBJ whole genome shotgun (WGS) entry which is preliminary data.</text>
</comment>
<sequence>MVSSPPVVAGVYLGQSSAVVLEAASLASDLGAELVCAYVNPGRYVVEEKADGAVVSAPIDPDFDDTDDSIFPKKLAEALERQLARFDINWRTLLLAGDVAESLERCAKTMDARFIVVGTHGDARTPVRELFKHSVATRLVRRQHKTTVVVPTHHIDRARALPRPDHL</sequence>
<gene>
    <name evidence="2" type="ORF">ACFOW9_10475</name>
</gene>
<feature type="domain" description="UspA" evidence="1">
    <location>
        <begin position="15"/>
        <end position="151"/>
    </location>
</feature>
<dbReference type="InterPro" id="IPR014729">
    <property type="entry name" value="Rossmann-like_a/b/a_fold"/>
</dbReference>
<accession>A0ABV8R0Y5</accession>
<name>A0ABV8R0Y5_9MICC</name>
<dbReference type="InterPro" id="IPR006016">
    <property type="entry name" value="UspA"/>
</dbReference>
<evidence type="ECO:0000259" key="1">
    <source>
        <dbReference type="Pfam" id="PF00582"/>
    </source>
</evidence>
<proteinExistence type="predicted"/>
<protein>
    <submittedName>
        <fullName evidence="2">Universal stress protein</fullName>
    </submittedName>
</protein>